<protein>
    <submittedName>
        <fullName evidence="1">Uncharacterized protein</fullName>
    </submittedName>
</protein>
<accession>A0A9P3GCM8</accession>
<comment type="caution">
    <text evidence="1">The sequence shown here is derived from an EMBL/GenBank/DDBJ whole genome shotgun (WGS) entry which is preliminary data.</text>
</comment>
<dbReference type="EMBL" id="BPQB01000023">
    <property type="protein sequence ID" value="GJE91919.1"/>
    <property type="molecule type" value="Genomic_DNA"/>
</dbReference>
<organism evidence="1 2">
    <name type="scientific">Phanerochaete sordida</name>
    <dbReference type="NCBI Taxonomy" id="48140"/>
    <lineage>
        <taxon>Eukaryota</taxon>
        <taxon>Fungi</taxon>
        <taxon>Dikarya</taxon>
        <taxon>Basidiomycota</taxon>
        <taxon>Agaricomycotina</taxon>
        <taxon>Agaricomycetes</taxon>
        <taxon>Polyporales</taxon>
        <taxon>Phanerochaetaceae</taxon>
        <taxon>Phanerochaete</taxon>
    </lineage>
</organism>
<sequence>MKTVHAIPEELICEILHLALLIPEADFYDEQQRETRRVQRKHGVPPAAHILLVCRKWVRIGEPSLYSALCIASRAHAHAVADTFRVRAPALARTVRHVRLDGGFGRELHDVLAPAVGVRTVYVSTMVAAAESVVGLQRALPALRPVRLHVYTCAADNGRRNANAKAIEGMLETMIRTCSSLEQIDFHPQLTMLSDVMVSALMNASPSINAVSFDGYMLLNRFVRNALPLEMMLARNTHVKRIVCRRSGYFKSNLQYSRLSKVVKGVLDYQ</sequence>
<name>A0A9P3GCM8_9APHY</name>
<dbReference type="Proteomes" id="UP000703269">
    <property type="component" value="Unassembled WGS sequence"/>
</dbReference>
<evidence type="ECO:0000313" key="1">
    <source>
        <dbReference type="EMBL" id="GJE91919.1"/>
    </source>
</evidence>
<evidence type="ECO:0000313" key="2">
    <source>
        <dbReference type="Proteomes" id="UP000703269"/>
    </source>
</evidence>
<gene>
    <name evidence="1" type="ORF">PsYK624_080710</name>
</gene>
<dbReference type="OrthoDB" id="2908272at2759"/>
<keyword evidence="2" id="KW-1185">Reference proteome</keyword>
<dbReference type="AlphaFoldDB" id="A0A9P3GCM8"/>
<reference evidence="1 2" key="1">
    <citation type="submission" date="2021-08" db="EMBL/GenBank/DDBJ databases">
        <title>Draft Genome Sequence of Phanerochaete sordida strain YK-624.</title>
        <authorList>
            <person name="Mori T."/>
            <person name="Dohra H."/>
            <person name="Suzuki T."/>
            <person name="Kawagishi H."/>
            <person name="Hirai H."/>
        </authorList>
    </citation>
    <scope>NUCLEOTIDE SEQUENCE [LARGE SCALE GENOMIC DNA]</scope>
    <source>
        <strain evidence="1 2">YK-624</strain>
    </source>
</reference>
<proteinExistence type="predicted"/>